<dbReference type="Gene3D" id="3.40.30.10">
    <property type="entry name" value="Glutaredoxin"/>
    <property type="match status" value="1"/>
</dbReference>
<dbReference type="Pfam" id="PF13409">
    <property type="entry name" value="GST_N_2"/>
    <property type="match status" value="1"/>
</dbReference>
<gene>
    <name evidence="2" type="ORF">OIDMADRAFT_60517</name>
</gene>
<dbReference type="SUPFAM" id="SSF52833">
    <property type="entry name" value="Thioredoxin-like"/>
    <property type="match status" value="1"/>
</dbReference>
<evidence type="ECO:0000313" key="2">
    <source>
        <dbReference type="EMBL" id="KIM94741.1"/>
    </source>
</evidence>
<sequence length="272" mass="31254">MPQESAQNQNAHYMLYHNPFSICSIMVRFTIALAKLPKSVDDTIIIEETITDIYREEQLSEDFLLRVNPKGQVPALTSSSLPVPLTDSLDITYYLCDIYSHLTPQPHCNTIVQLLKQLHQIQYLSLSFNPQQQRAKGISIAIEKLLERSDISKEYRQALEYKADYHERTLVHALEKEAIIKAEQQAWDFFQEILSLRLKYGQGSLWIYGDAVGPTALDAHTVVFIARLFDAKREDLMTGDIREYGQHVMAESKWKDIMNGRPTLHSLWVEGA</sequence>
<name>A0A0C3GWS6_OIDMZ</name>
<proteinExistence type="predicted"/>
<organism evidence="2 3">
    <name type="scientific">Oidiodendron maius (strain Zn)</name>
    <dbReference type="NCBI Taxonomy" id="913774"/>
    <lineage>
        <taxon>Eukaryota</taxon>
        <taxon>Fungi</taxon>
        <taxon>Dikarya</taxon>
        <taxon>Ascomycota</taxon>
        <taxon>Pezizomycotina</taxon>
        <taxon>Leotiomycetes</taxon>
        <taxon>Leotiomycetes incertae sedis</taxon>
        <taxon>Myxotrichaceae</taxon>
        <taxon>Oidiodendron</taxon>
    </lineage>
</organism>
<dbReference type="HOGENOM" id="CLU_088985_0_0_1"/>
<reference evidence="2 3" key="1">
    <citation type="submission" date="2014-04" db="EMBL/GenBank/DDBJ databases">
        <authorList>
            <consortium name="DOE Joint Genome Institute"/>
            <person name="Kuo A."/>
            <person name="Martino E."/>
            <person name="Perotto S."/>
            <person name="Kohler A."/>
            <person name="Nagy L.G."/>
            <person name="Floudas D."/>
            <person name="Copeland A."/>
            <person name="Barry K.W."/>
            <person name="Cichocki N."/>
            <person name="Veneault-Fourrey C."/>
            <person name="LaButti K."/>
            <person name="Lindquist E.A."/>
            <person name="Lipzen A."/>
            <person name="Lundell T."/>
            <person name="Morin E."/>
            <person name="Murat C."/>
            <person name="Sun H."/>
            <person name="Tunlid A."/>
            <person name="Henrissat B."/>
            <person name="Grigoriev I.V."/>
            <person name="Hibbett D.S."/>
            <person name="Martin F."/>
            <person name="Nordberg H.P."/>
            <person name="Cantor M.N."/>
            <person name="Hua S.X."/>
        </authorList>
    </citation>
    <scope>NUCLEOTIDE SEQUENCE [LARGE SCALE GENOMIC DNA]</scope>
    <source>
        <strain evidence="2 3">Zn</strain>
    </source>
</reference>
<protein>
    <recommendedName>
        <fullName evidence="1">GST N-terminal domain-containing protein</fullName>
    </recommendedName>
</protein>
<reference evidence="3" key="2">
    <citation type="submission" date="2015-01" db="EMBL/GenBank/DDBJ databases">
        <title>Evolutionary Origins and Diversification of the Mycorrhizal Mutualists.</title>
        <authorList>
            <consortium name="DOE Joint Genome Institute"/>
            <consortium name="Mycorrhizal Genomics Consortium"/>
            <person name="Kohler A."/>
            <person name="Kuo A."/>
            <person name="Nagy L.G."/>
            <person name="Floudas D."/>
            <person name="Copeland A."/>
            <person name="Barry K.W."/>
            <person name="Cichocki N."/>
            <person name="Veneault-Fourrey C."/>
            <person name="LaButti K."/>
            <person name="Lindquist E.A."/>
            <person name="Lipzen A."/>
            <person name="Lundell T."/>
            <person name="Morin E."/>
            <person name="Murat C."/>
            <person name="Riley R."/>
            <person name="Ohm R."/>
            <person name="Sun H."/>
            <person name="Tunlid A."/>
            <person name="Henrissat B."/>
            <person name="Grigoriev I.V."/>
            <person name="Hibbett D.S."/>
            <person name="Martin F."/>
        </authorList>
    </citation>
    <scope>NUCLEOTIDE SEQUENCE [LARGE SCALE GENOMIC DNA]</scope>
    <source>
        <strain evidence="3">Zn</strain>
    </source>
</reference>
<dbReference type="EMBL" id="KN832889">
    <property type="protein sequence ID" value="KIM94741.1"/>
    <property type="molecule type" value="Genomic_DNA"/>
</dbReference>
<dbReference type="InterPro" id="IPR004045">
    <property type="entry name" value="Glutathione_S-Trfase_N"/>
</dbReference>
<dbReference type="Proteomes" id="UP000054321">
    <property type="component" value="Unassembled WGS sequence"/>
</dbReference>
<dbReference type="CDD" id="cd00570">
    <property type="entry name" value="GST_N_family"/>
    <property type="match status" value="1"/>
</dbReference>
<dbReference type="PROSITE" id="PS50404">
    <property type="entry name" value="GST_NTER"/>
    <property type="match status" value="1"/>
</dbReference>
<dbReference type="OrthoDB" id="412788at2759"/>
<keyword evidence="3" id="KW-1185">Reference proteome</keyword>
<evidence type="ECO:0000259" key="1">
    <source>
        <dbReference type="PROSITE" id="PS50404"/>
    </source>
</evidence>
<dbReference type="InterPro" id="IPR036249">
    <property type="entry name" value="Thioredoxin-like_sf"/>
</dbReference>
<evidence type="ECO:0000313" key="3">
    <source>
        <dbReference type="Proteomes" id="UP000054321"/>
    </source>
</evidence>
<feature type="domain" description="GST N-terminal" evidence="1">
    <location>
        <begin position="11"/>
        <end position="103"/>
    </location>
</feature>
<accession>A0A0C3GWS6</accession>
<dbReference type="AlphaFoldDB" id="A0A0C3GWS6"/>
<dbReference type="InParanoid" id="A0A0C3GWS6"/>